<protein>
    <submittedName>
        <fullName evidence="8">Organophosphate reductase</fullName>
        <ecNumber evidence="8">1.-.-.-</ecNumber>
        <ecNumber evidence="8">1.1.1.218</ecNumber>
    </submittedName>
</protein>
<evidence type="ECO:0000259" key="7">
    <source>
        <dbReference type="Pfam" id="PF00248"/>
    </source>
</evidence>
<evidence type="ECO:0000256" key="3">
    <source>
        <dbReference type="ARBA" id="ARBA00023002"/>
    </source>
</evidence>
<feature type="active site" description="Proton donor" evidence="4">
    <location>
        <position position="49"/>
    </location>
</feature>
<keyword evidence="3 8" id="KW-0560">Oxidoreductase</keyword>
<keyword evidence="9" id="KW-1185">Reference proteome</keyword>
<dbReference type="EMBL" id="LR134266">
    <property type="protein sequence ID" value="VED66690.1"/>
    <property type="molecule type" value="Genomic_DNA"/>
</dbReference>
<comment type="similarity">
    <text evidence="1">Belongs to the aldo/keto reductase family.</text>
</comment>
<accession>A0A447Z328</accession>
<dbReference type="Proteomes" id="UP000270025">
    <property type="component" value="Chromosome"/>
</dbReference>
<dbReference type="PROSITE" id="PS00062">
    <property type="entry name" value="ALDOKETO_REDUCTASE_2"/>
    <property type="match status" value="1"/>
</dbReference>
<evidence type="ECO:0000256" key="5">
    <source>
        <dbReference type="PIRSR" id="PIRSR000097-2"/>
    </source>
</evidence>
<dbReference type="AlphaFoldDB" id="A0A447Z328"/>
<dbReference type="RefSeq" id="WP_126403829.1">
    <property type="nucleotide sequence ID" value="NZ_LR134266.1"/>
</dbReference>
<name>A0A447Z328_9STRE</name>
<dbReference type="Pfam" id="PF00248">
    <property type="entry name" value="Aldo_ket_red"/>
    <property type="match status" value="1"/>
</dbReference>
<dbReference type="InterPro" id="IPR018170">
    <property type="entry name" value="Aldo/ket_reductase_CS"/>
</dbReference>
<feature type="site" description="Lowers pKa of active site Tyr" evidence="6">
    <location>
        <position position="74"/>
    </location>
</feature>
<dbReference type="GO" id="GO:0050109">
    <property type="term" value="F:morphine 6-dehydrogenase activity"/>
    <property type="evidence" value="ECO:0007669"/>
    <property type="project" value="UniProtKB-EC"/>
</dbReference>
<evidence type="ECO:0000256" key="2">
    <source>
        <dbReference type="ARBA" id="ARBA00022857"/>
    </source>
</evidence>
<feature type="binding site" evidence="5">
    <location>
        <position position="107"/>
    </location>
    <ligand>
        <name>substrate</name>
    </ligand>
</feature>
<dbReference type="Gene3D" id="3.20.20.100">
    <property type="entry name" value="NADP-dependent oxidoreductase domain"/>
    <property type="match status" value="1"/>
</dbReference>
<evidence type="ECO:0000313" key="9">
    <source>
        <dbReference type="Proteomes" id="UP000270025"/>
    </source>
</evidence>
<gene>
    <name evidence="8" type="primary">akr5f</name>
    <name evidence="8" type="ORF">NCTC3166_00484</name>
</gene>
<evidence type="ECO:0000256" key="6">
    <source>
        <dbReference type="PIRSR" id="PIRSR000097-3"/>
    </source>
</evidence>
<dbReference type="KEGG" id="svf:NCTC3166_00484"/>
<feature type="domain" description="NADP-dependent oxidoreductase" evidence="7">
    <location>
        <begin position="15"/>
        <end position="266"/>
    </location>
</feature>
<dbReference type="SUPFAM" id="SSF51430">
    <property type="entry name" value="NAD(P)-linked oxidoreductase"/>
    <property type="match status" value="1"/>
</dbReference>
<proteinExistence type="inferred from homology"/>
<evidence type="ECO:0000256" key="4">
    <source>
        <dbReference type="PIRSR" id="PIRSR000097-1"/>
    </source>
</evidence>
<organism evidence="8 9">
    <name type="scientific">Streptococcus viridans</name>
    <dbReference type="NCBI Taxonomy" id="78535"/>
    <lineage>
        <taxon>Bacteria</taxon>
        <taxon>Bacillati</taxon>
        <taxon>Bacillota</taxon>
        <taxon>Bacilli</taxon>
        <taxon>Lactobacillales</taxon>
        <taxon>Streptococcaceae</taxon>
        <taxon>Streptococcus</taxon>
    </lineage>
</organism>
<dbReference type="InterPro" id="IPR020471">
    <property type="entry name" value="AKR"/>
</dbReference>
<dbReference type="PANTHER" id="PTHR43827:SF3">
    <property type="entry name" value="NADP-DEPENDENT OXIDOREDUCTASE DOMAIN-CONTAINING PROTEIN"/>
    <property type="match status" value="1"/>
</dbReference>
<keyword evidence="2" id="KW-0521">NADP</keyword>
<dbReference type="InterPro" id="IPR036812">
    <property type="entry name" value="NAD(P)_OxRdtase_dom_sf"/>
</dbReference>
<dbReference type="InterPro" id="IPR023210">
    <property type="entry name" value="NADP_OxRdtase_dom"/>
</dbReference>
<reference evidence="8 9" key="1">
    <citation type="submission" date="2018-12" db="EMBL/GenBank/DDBJ databases">
        <authorList>
            <consortium name="Pathogen Informatics"/>
        </authorList>
    </citation>
    <scope>NUCLEOTIDE SEQUENCE [LARGE SCALE GENOMIC DNA]</scope>
    <source>
        <strain evidence="8 9">NCTC3166</strain>
    </source>
</reference>
<dbReference type="EC" id="1.1.1.218" evidence="8"/>
<dbReference type="EC" id="1.-.-.-" evidence="8"/>
<dbReference type="PROSITE" id="PS00798">
    <property type="entry name" value="ALDOKETO_REDUCTASE_1"/>
    <property type="match status" value="1"/>
</dbReference>
<dbReference type="PIRSF" id="PIRSF000097">
    <property type="entry name" value="AKR"/>
    <property type="match status" value="1"/>
</dbReference>
<dbReference type="PANTHER" id="PTHR43827">
    <property type="entry name" value="2,5-DIKETO-D-GLUCONIC ACID REDUCTASE"/>
    <property type="match status" value="1"/>
</dbReference>
<evidence type="ECO:0000313" key="8">
    <source>
        <dbReference type="EMBL" id="VED66690.1"/>
    </source>
</evidence>
<dbReference type="CDD" id="cd19071">
    <property type="entry name" value="AKR_AKR1-5-like"/>
    <property type="match status" value="1"/>
</dbReference>
<dbReference type="PRINTS" id="PR00069">
    <property type="entry name" value="ALDKETRDTASE"/>
</dbReference>
<evidence type="ECO:0000256" key="1">
    <source>
        <dbReference type="ARBA" id="ARBA00007905"/>
    </source>
</evidence>
<dbReference type="FunFam" id="3.20.20.100:FF:000002">
    <property type="entry name" value="2,5-diketo-D-gluconic acid reductase A"/>
    <property type="match status" value="1"/>
</dbReference>
<sequence>MKSYKLNDGRHIPVLGFGTWKAKDGEEAYQAVKAALEAGYRHIDTAAIYQNEESVGKAIKDSGIPREELFVTTKLWNNRHTYEDAVNGLEESLHKLGLEYIDLYLIHWPNPVTHRENEAWKARNREVWRAMEDMQAEGKIRSIGVSNFLPHHLDALLESAKVLPAVNQIRLAPGVYQEEVVRYCRDKGILLEAWGPFGQGELFQNETVLTLAKQYDVTPAQLLLAWSLAEGFLPLPKSVTPERIASNLQCTAIALSPEDCELLRKIPVEAGAPNPDTKDF</sequence>